<evidence type="ECO:0000256" key="1">
    <source>
        <dbReference type="SAM" id="MobiDB-lite"/>
    </source>
</evidence>
<evidence type="ECO:0000313" key="3">
    <source>
        <dbReference type="EMBL" id="WTS12054.1"/>
    </source>
</evidence>
<evidence type="ECO:0008006" key="4">
    <source>
        <dbReference type="Google" id="ProtNLM"/>
    </source>
</evidence>
<protein>
    <recommendedName>
        <fullName evidence="4">Lipoprotein</fullName>
    </recommendedName>
</protein>
<accession>A0AAU1U3V4</accession>
<dbReference type="EMBL" id="CP108195">
    <property type="protein sequence ID" value="WTS12054.1"/>
    <property type="molecule type" value="Genomic_DNA"/>
</dbReference>
<gene>
    <name evidence="3" type="ORF">OHU69_14040</name>
</gene>
<dbReference type="AlphaFoldDB" id="A0AAU1U3V4"/>
<evidence type="ECO:0000256" key="2">
    <source>
        <dbReference type="SAM" id="SignalP"/>
    </source>
</evidence>
<dbReference type="PROSITE" id="PS51257">
    <property type="entry name" value="PROKAR_LIPOPROTEIN"/>
    <property type="match status" value="1"/>
</dbReference>
<feature type="region of interest" description="Disordered" evidence="1">
    <location>
        <begin position="76"/>
        <end position="97"/>
    </location>
</feature>
<organism evidence="3">
    <name type="scientific">Streptomyces sp. NBC_00119</name>
    <dbReference type="NCBI Taxonomy" id="2975659"/>
    <lineage>
        <taxon>Bacteria</taxon>
        <taxon>Bacillati</taxon>
        <taxon>Actinomycetota</taxon>
        <taxon>Actinomycetes</taxon>
        <taxon>Kitasatosporales</taxon>
        <taxon>Streptomycetaceae</taxon>
        <taxon>Streptomyces</taxon>
    </lineage>
</organism>
<name>A0AAU1U3V4_9ACTN</name>
<reference evidence="3" key="1">
    <citation type="submission" date="2022-10" db="EMBL/GenBank/DDBJ databases">
        <title>The complete genomes of actinobacterial strains from the NBC collection.</title>
        <authorList>
            <person name="Joergensen T.S."/>
            <person name="Alvarez Arevalo M."/>
            <person name="Sterndorff E.B."/>
            <person name="Faurdal D."/>
            <person name="Vuksanovic O."/>
            <person name="Mourched A.-S."/>
            <person name="Charusanti P."/>
            <person name="Shaw S."/>
            <person name="Blin K."/>
            <person name="Weber T."/>
        </authorList>
    </citation>
    <scope>NUCLEOTIDE SEQUENCE</scope>
    <source>
        <strain evidence="3">NBC_00119</strain>
    </source>
</reference>
<feature type="compositionally biased region" description="Basic residues" evidence="1">
    <location>
        <begin position="79"/>
        <end position="96"/>
    </location>
</feature>
<feature type="chain" id="PRO_5043984354" description="Lipoprotein" evidence="2">
    <location>
        <begin position="23"/>
        <end position="172"/>
    </location>
</feature>
<proteinExistence type="predicted"/>
<keyword evidence="2" id="KW-0732">Signal</keyword>
<sequence>MKQRPVLAGLTVMLVAVLSACGGGADKGSGHGGGGKGGAYSKPQSDQVRGLYDAVRHLPRKTVKGTRAHMVKECDPATRKVKHTSRSGSGKRKKTRTWYTTEHYKQCHKVRKGSERYTRVVRTERWCVRLDDVNGKAAKDDLWFRVSPATYSEVRNKDEHARVKFEPRARGC</sequence>
<feature type="signal peptide" evidence="2">
    <location>
        <begin position="1"/>
        <end position="22"/>
    </location>
</feature>